<dbReference type="PANTHER" id="PTHR43861:SF1">
    <property type="entry name" value="TRANS-ACONITATE 2-METHYLTRANSFERASE"/>
    <property type="match status" value="1"/>
</dbReference>
<keyword evidence="5" id="KW-1185">Reference proteome</keyword>
<dbReference type="EMBL" id="JAFLNC010000005">
    <property type="protein sequence ID" value="MBO0334975.1"/>
    <property type="molecule type" value="Genomic_DNA"/>
</dbReference>
<reference evidence="4 5" key="1">
    <citation type="submission" date="2021-03" db="EMBL/GenBank/DDBJ databases">
        <title>Sneathiella sp. CAU 1612 isolated from Kang Won-do.</title>
        <authorList>
            <person name="Kim W."/>
        </authorList>
    </citation>
    <scope>NUCLEOTIDE SEQUENCE [LARGE SCALE GENOMIC DNA]</scope>
    <source>
        <strain evidence="4 5">CAU 1612</strain>
    </source>
</reference>
<sequence length="208" mass="23054">MTLSLSDLAKTTQDVYERNAERFDAERSKTLFERNWLDRFLSLIPEKGYVLDLGCGAGDPIARYILSKGYILAGIDASAAMLRLAERRFPAGDWRQMDMRSLDLQERFHGIIGWDSFFHLSREEQRLVLPKLAAHLQSGGALLLTVGPTDGEVAGHVGDDAVYHASLSIEEYISILASGGLKVVDFRPEDPDCGQRSVLLAQKQASSI</sequence>
<dbReference type="RefSeq" id="WP_207047291.1">
    <property type="nucleotide sequence ID" value="NZ_JAFLNC010000005.1"/>
</dbReference>
<evidence type="ECO:0000256" key="2">
    <source>
        <dbReference type="ARBA" id="ARBA00022679"/>
    </source>
</evidence>
<dbReference type="SUPFAM" id="SSF53335">
    <property type="entry name" value="S-adenosyl-L-methionine-dependent methyltransferases"/>
    <property type="match status" value="1"/>
</dbReference>
<proteinExistence type="predicted"/>
<name>A0ABS3F8X2_9PROT</name>
<organism evidence="4 5">
    <name type="scientific">Sneathiella sedimenti</name>
    <dbReference type="NCBI Taxonomy" id="2816034"/>
    <lineage>
        <taxon>Bacteria</taxon>
        <taxon>Pseudomonadati</taxon>
        <taxon>Pseudomonadota</taxon>
        <taxon>Alphaproteobacteria</taxon>
        <taxon>Sneathiellales</taxon>
        <taxon>Sneathiellaceae</taxon>
        <taxon>Sneathiella</taxon>
    </lineage>
</organism>
<dbReference type="GO" id="GO:0008168">
    <property type="term" value="F:methyltransferase activity"/>
    <property type="evidence" value="ECO:0007669"/>
    <property type="project" value="UniProtKB-KW"/>
</dbReference>
<dbReference type="Proteomes" id="UP000664761">
    <property type="component" value="Unassembled WGS sequence"/>
</dbReference>
<dbReference type="GO" id="GO:0032259">
    <property type="term" value="P:methylation"/>
    <property type="evidence" value="ECO:0007669"/>
    <property type="project" value="UniProtKB-KW"/>
</dbReference>
<keyword evidence="1 4" id="KW-0489">Methyltransferase</keyword>
<comment type="caution">
    <text evidence="4">The sequence shown here is derived from an EMBL/GenBank/DDBJ whole genome shotgun (WGS) entry which is preliminary data.</text>
</comment>
<dbReference type="PANTHER" id="PTHR43861">
    <property type="entry name" value="TRANS-ACONITATE 2-METHYLTRANSFERASE-RELATED"/>
    <property type="match status" value="1"/>
</dbReference>
<evidence type="ECO:0000256" key="1">
    <source>
        <dbReference type="ARBA" id="ARBA00022603"/>
    </source>
</evidence>
<feature type="domain" description="Methyltransferase" evidence="3">
    <location>
        <begin position="50"/>
        <end position="140"/>
    </location>
</feature>
<dbReference type="CDD" id="cd02440">
    <property type="entry name" value="AdoMet_MTases"/>
    <property type="match status" value="1"/>
</dbReference>
<dbReference type="Pfam" id="PF13649">
    <property type="entry name" value="Methyltransf_25"/>
    <property type="match status" value="1"/>
</dbReference>
<evidence type="ECO:0000259" key="3">
    <source>
        <dbReference type="Pfam" id="PF13649"/>
    </source>
</evidence>
<keyword evidence="2" id="KW-0808">Transferase</keyword>
<accession>A0ABS3F8X2</accession>
<dbReference type="InterPro" id="IPR029063">
    <property type="entry name" value="SAM-dependent_MTases_sf"/>
</dbReference>
<dbReference type="Gene3D" id="3.40.50.150">
    <property type="entry name" value="Vaccinia Virus protein VP39"/>
    <property type="match status" value="1"/>
</dbReference>
<gene>
    <name evidence="4" type="ORF">J0X12_15220</name>
</gene>
<dbReference type="InterPro" id="IPR041698">
    <property type="entry name" value="Methyltransf_25"/>
</dbReference>
<protein>
    <submittedName>
        <fullName evidence="4">Class I SAM-dependent methyltransferase</fullName>
    </submittedName>
</protein>
<evidence type="ECO:0000313" key="4">
    <source>
        <dbReference type="EMBL" id="MBO0334975.1"/>
    </source>
</evidence>
<evidence type="ECO:0000313" key="5">
    <source>
        <dbReference type="Proteomes" id="UP000664761"/>
    </source>
</evidence>